<protein>
    <recommendedName>
        <fullName evidence="1">RNA-directed DNA polymerase</fullName>
        <ecNumber evidence="1">2.7.7.49</ecNumber>
    </recommendedName>
</protein>
<dbReference type="PRINTS" id="PR00866">
    <property type="entry name" value="RNADNAPOLMS"/>
</dbReference>
<sequence>MKNLNILKSLEEKFSIPQHELQEFIKSSPRKYKVYQIPKRSSGTRTIAQPTAELKEYQRHLVSIFSPILPVHETSLAYIKGKSIKDNALIHCKNRYFLKMDFANFFNSITPNIFWNCWEESKNQNKINDLDKEILTNLIFWKPSKYQKNLVLSIGAPSSPLISNFCMYKFDIALSEICHKKNISYTRYADDLTFSTEYANILFDLPLIVSKILMDLYGGSLEINHLKTAFSSKKHNRHVTGITITNEGIISLSRKKKRYIKHLIHKFIFGSIEINELTYLKGYFSFIQHIEPDFLSRLKSKYSDETINLIRSMEL</sequence>
<evidence type="ECO:0000256" key="6">
    <source>
        <dbReference type="ARBA" id="ARBA00022918"/>
    </source>
</evidence>
<evidence type="ECO:0000256" key="3">
    <source>
        <dbReference type="ARBA" id="ARBA00022695"/>
    </source>
</evidence>
<dbReference type="GO" id="GO:0051607">
    <property type="term" value="P:defense response to virus"/>
    <property type="evidence" value="ECO:0007669"/>
    <property type="project" value="UniProtKB-KW"/>
</dbReference>
<keyword evidence="3" id="KW-0548">Nucleotidyltransferase</keyword>
<dbReference type="EMBL" id="WPIP01000243">
    <property type="protein sequence ID" value="MVM93604.1"/>
    <property type="molecule type" value="Genomic_DNA"/>
</dbReference>
<evidence type="ECO:0000256" key="9">
    <source>
        <dbReference type="ARBA" id="ARBA00048173"/>
    </source>
</evidence>
<keyword evidence="7" id="KW-0051">Antiviral defense</keyword>
<dbReference type="PANTHER" id="PTHR34047:SF7">
    <property type="entry name" value="RNA-DIRECTED DNA POLYMERASE"/>
    <property type="match status" value="1"/>
</dbReference>
<comment type="caution">
    <text evidence="11">The sequence shown here is derived from an EMBL/GenBank/DDBJ whole genome shotgun (WGS) entry which is preliminary data.</text>
</comment>
<name>A0A6I4ILJ0_ACIBA</name>
<dbReference type="InterPro" id="IPR043502">
    <property type="entry name" value="DNA/RNA_pol_sf"/>
</dbReference>
<evidence type="ECO:0000256" key="4">
    <source>
        <dbReference type="ARBA" id="ARBA00022723"/>
    </source>
</evidence>
<evidence type="ECO:0000256" key="2">
    <source>
        <dbReference type="ARBA" id="ARBA00022679"/>
    </source>
</evidence>
<dbReference type="GO" id="GO:0046872">
    <property type="term" value="F:metal ion binding"/>
    <property type="evidence" value="ECO:0007669"/>
    <property type="project" value="UniProtKB-KW"/>
</dbReference>
<organism evidence="11 12">
    <name type="scientific">Acinetobacter baumannii</name>
    <dbReference type="NCBI Taxonomy" id="470"/>
    <lineage>
        <taxon>Bacteria</taxon>
        <taxon>Pseudomonadati</taxon>
        <taxon>Pseudomonadota</taxon>
        <taxon>Gammaproteobacteria</taxon>
        <taxon>Moraxellales</taxon>
        <taxon>Moraxellaceae</taxon>
        <taxon>Acinetobacter</taxon>
        <taxon>Acinetobacter calcoaceticus/baumannii complex</taxon>
    </lineage>
</organism>
<keyword evidence="6 11" id="KW-0695">RNA-directed DNA polymerase</keyword>
<gene>
    <name evidence="11" type="ORF">GNY86_18890</name>
</gene>
<keyword evidence="5" id="KW-0460">Magnesium</keyword>
<dbReference type="SUPFAM" id="SSF56672">
    <property type="entry name" value="DNA/RNA polymerases"/>
    <property type="match status" value="1"/>
</dbReference>
<accession>A0A6I4ILJ0</accession>
<evidence type="ECO:0000256" key="8">
    <source>
        <dbReference type="ARBA" id="ARBA00034120"/>
    </source>
</evidence>
<keyword evidence="2" id="KW-0808">Transferase</keyword>
<dbReference type="Pfam" id="PF00078">
    <property type="entry name" value="RVT_1"/>
    <property type="match status" value="1"/>
</dbReference>
<dbReference type="PANTHER" id="PTHR34047">
    <property type="entry name" value="NUCLEAR INTRON MATURASE 1, MITOCHONDRIAL-RELATED"/>
    <property type="match status" value="1"/>
</dbReference>
<keyword evidence="4" id="KW-0479">Metal-binding</keyword>
<dbReference type="CDD" id="cd03487">
    <property type="entry name" value="RT_Bac_retron_II"/>
    <property type="match status" value="1"/>
</dbReference>
<dbReference type="InterPro" id="IPR000123">
    <property type="entry name" value="Reverse_transcriptase_msDNA"/>
</dbReference>
<feature type="domain" description="Reverse transcriptase" evidence="10">
    <location>
        <begin position="18"/>
        <end position="244"/>
    </location>
</feature>
<dbReference type="InterPro" id="IPR000477">
    <property type="entry name" value="RT_dom"/>
</dbReference>
<evidence type="ECO:0000256" key="5">
    <source>
        <dbReference type="ARBA" id="ARBA00022842"/>
    </source>
</evidence>
<dbReference type="NCBIfam" id="NF038233">
    <property type="entry name" value="retron_St85_RT"/>
    <property type="match status" value="1"/>
</dbReference>
<evidence type="ECO:0000259" key="10">
    <source>
        <dbReference type="PROSITE" id="PS50878"/>
    </source>
</evidence>
<evidence type="ECO:0000313" key="11">
    <source>
        <dbReference type="EMBL" id="MVM93604.1"/>
    </source>
</evidence>
<evidence type="ECO:0000256" key="7">
    <source>
        <dbReference type="ARBA" id="ARBA00023118"/>
    </source>
</evidence>
<dbReference type="PROSITE" id="PS50878">
    <property type="entry name" value="RT_POL"/>
    <property type="match status" value="1"/>
</dbReference>
<dbReference type="RefSeq" id="WP_094474418.1">
    <property type="nucleotide sequence ID" value="NZ_JABLVV010000006.1"/>
</dbReference>
<proteinExistence type="inferred from homology"/>
<dbReference type="GO" id="GO:0003723">
    <property type="term" value="F:RNA binding"/>
    <property type="evidence" value="ECO:0007669"/>
    <property type="project" value="InterPro"/>
</dbReference>
<dbReference type="AlphaFoldDB" id="A0A6I4ILJ0"/>
<dbReference type="Proteomes" id="UP000439424">
    <property type="component" value="Unassembled WGS sequence"/>
</dbReference>
<evidence type="ECO:0000256" key="1">
    <source>
        <dbReference type="ARBA" id="ARBA00012493"/>
    </source>
</evidence>
<dbReference type="InterPro" id="IPR051083">
    <property type="entry name" value="GrpII_Intron_Splice-Mob/Def"/>
</dbReference>
<comment type="catalytic activity">
    <reaction evidence="9">
        <text>DNA(n) + a 2'-deoxyribonucleoside 5'-triphosphate = DNA(n+1) + diphosphate</text>
        <dbReference type="Rhea" id="RHEA:22508"/>
        <dbReference type="Rhea" id="RHEA-COMP:17339"/>
        <dbReference type="Rhea" id="RHEA-COMP:17340"/>
        <dbReference type="ChEBI" id="CHEBI:33019"/>
        <dbReference type="ChEBI" id="CHEBI:61560"/>
        <dbReference type="ChEBI" id="CHEBI:173112"/>
        <dbReference type="EC" id="2.7.7.49"/>
    </reaction>
</comment>
<evidence type="ECO:0000313" key="12">
    <source>
        <dbReference type="Proteomes" id="UP000439424"/>
    </source>
</evidence>
<dbReference type="EC" id="2.7.7.49" evidence="1"/>
<comment type="similarity">
    <text evidence="8">Belongs to the bacterial reverse transcriptase family.</text>
</comment>
<reference evidence="11 12" key="1">
    <citation type="submission" date="2019-11" db="EMBL/GenBank/DDBJ databases">
        <title>Multidrug-resistant Acinetobacter baumannii moving toward extensively drug-resistant over fifteen years in South of Brazil.</title>
        <authorList>
            <person name="Fedrigo N.H."/>
            <person name="Cerdeira L."/>
            <person name="Fuga B."/>
            <person name="Marini P.V.B."/>
            <person name="Shinohara D.R."/>
            <person name="Carrara-Marroni F.E."/>
            <person name="Lincopan N."/>
            <person name="Tognim M.C.B."/>
        </authorList>
    </citation>
    <scope>NUCLEOTIDE SEQUENCE [LARGE SCALE GENOMIC DNA]</scope>
    <source>
        <strain evidence="11 12">Ac576</strain>
    </source>
</reference>
<dbReference type="GO" id="GO:0003964">
    <property type="term" value="F:RNA-directed DNA polymerase activity"/>
    <property type="evidence" value="ECO:0007669"/>
    <property type="project" value="UniProtKB-KW"/>
</dbReference>